<evidence type="ECO:0000256" key="4">
    <source>
        <dbReference type="ARBA" id="ARBA00022679"/>
    </source>
</evidence>
<dbReference type="EMBL" id="FNBO01000004">
    <property type="protein sequence ID" value="SDF41957.1"/>
    <property type="molecule type" value="Genomic_DNA"/>
</dbReference>
<keyword evidence="3 7" id="KW-0597">Phosphoprotein</keyword>
<dbReference type="InterPro" id="IPR000014">
    <property type="entry name" value="PAS"/>
</dbReference>
<dbReference type="SUPFAM" id="SSF47384">
    <property type="entry name" value="Homodimeric domain of signal transducing histidine kinase"/>
    <property type="match status" value="1"/>
</dbReference>
<evidence type="ECO:0000256" key="6">
    <source>
        <dbReference type="ARBA" id="ARBA00023012"/>
    </source>
</evidence>
<dbReference type="PRINTS" id="PR00344">
    <property type="entry name" value="BCTRLSENSOR"/>
</dbReference>
<evidence type="ECO:0000256" key="3">
    <source>
        <dbReference type="ARBA" id="ARBA00022553"/>
    </source>
</evidence>
<evidence type="ECO:0000256" key="5">
    <source>
        <dbReference type="ARBA" id="ARBA00022777"/>
    </source>
</evidence>
<feature type="domain" description="Histidine kinase" evidence="8">
    <location>
        <begin position="278"/>
        <end position="472"/>
    </location>
</feature>
<evidence type="ECO:0000256" key="1">
    <source>
        <dbReference type="ARBA" id="ARBA00000085"/>
    </source>
</evidence>
<dbReference type="InterPro" id="IPR050736">
    <property type="entry name" value="Sensor_HK_Regulatory"/>
</dbReference>
<proteinExistence type="predicted"/>
<sequence length="482" mass="52948">MSIENPQRASSAPIEVLHVDDDPAVLDLTQSFLDEELEAVTVATTTDPDEALERLDSETFHCVISDLEMPGRDGLELLDAVRDRYPDLPFVLYTGKGSEEIAAEAINAGVTGYLQKGGPDQIRRLANRVEHAAAEHRSRIESERYSTVLRALDYPVYVVSDDATFEYVNEAFVELTGYDREEILGNTPGLIKTDEGVETANDMLAKIVSSDGPDRQKFKVDIYTADGDVVPCYDHMAALPFDDEFRGSVGILRDASAEQRRREELIRQNERLDEFTSIISHDLRTPLGNAETAADLARTTGDEDAFERLEAEHERMEQMIEDLLTLAREGQTVSETEPADVAAIAAEAWEPFCCADDALELPDSELVIDGDPSRLRQLLENLMRNAVEHADSPVTVTMGRVGGGFYVADDGPGIDPERRDQVFEPGHTTADGGTGFGLSIVKRIADAHGWEVTITESEAGGARFEFVADQRAHATTEALSVS</sequence>
<comment type="catalytic activity">
    <reaction evidence="1">
        <text>ATP + protein L-histidine = ADP + protein N-phospho-L-histidine.</text>
        <dbReference type="EC" id="2.7.13.3"/>
    </reaction>
</comment>
<dbReference type="Gene3D" id="3.30.565.10">
    <property type="entry name" value="Histidine kinase-like ATPase, C-terminal domain"/>
    <property type="match status" value="1"/>
</dbReference>
<dbReference type="Gene3D" id="1.10.287.130">
    <property type="match status" value="1"/>
</dbReference>
<dbReference type="Pfam" id="PF00072">
    <property type="entry name" value="Response_reg"/>
    <property type="match status" value="1"/>
</dbReference>
<dbReference type="OrthoDB" id="8127at2157"/>
<keyword evidence="6" id="KW-0902">Two-component regulatory system</keyword>
<feature type="domain" description="Response regulatory" evidence="9">
    <location>
        <begin position="15"/>
        <end position="131"/>
    </location>
</feature>
<dbReference type="SUPFAM" id="SSF55785">
    <property type="entry name" value="PYP-like sensor domain (PAS domain)"/>
    <property type="match status" value="1"/>
</dbReference>
<keyword evidence="12" id="KW-1185">Reference proteome</keyword>
<feature type="modified residue" description="4-aspartylphosphate" evidence="7">
    <location>
        <position position="66"/>
    </location>
</feature>
<accession>A0A1G7KXI4</accession>
<dbReference type="AlphaFoldDB" id="A0A1G7KXI4"/>
<name>A0A1G7KXI4_9EURY</name>
<dbReference type="SMART" id="SM00091">
    <property type="entry name" value="PAS"/>
    <property type="match status" value="1"/>
</dbReference>
<evidence type="ECO:0000259" key="9">
    <source>
        <dbReference type="PROSITE" id="PS50110"/>
    </source>
</evidence>
<dbReference type="Proteomes" id="UP000324020">
    <property type="component" value="Unassembled WGS sequence"/>
</dbReference>
<evidence type="ECO:0000313" key="11">
    <source>
        <dbReference type="EMBL" id="SDF41957.1"/>
    </source>
</evidence>
<keyword evidence="4" id="KW-0808">Transferase</keyword>
<dbReference type="InterPro" id="IPR001789">
    <property type="entry name" value="Sig_transdc_resp-reg_receiver"/>
</dbReference>
<dbReference type="InterPro" id="IPR035965">
    <property type="entry name" value="PAS-like_dom_sf"/>
</dbReference>
<protein>
    <recommendedName>
        <fullName evidence="2">histidine kinase</fullName>
        <ecNumber evidence="2">2.7.13.3</ecNumber>
    </recommendedName>
</protein>
<dbReference type="Pfam" id="PF00512">
    <property type="entry name" value="HisKA"/>
    <property type="match status" value="1"/>
</dbReference>
<dbReference type="NCBIfam" id="TIGR00229">
    <property type="entry name" value="sensory_box"/>
    <property type="match status" value="1"/>
</dbReference>
<dbReference type="PROSITE" id="PS50109">
    <property type="entry name" value="HIS_KIN"/>
    <property type="match status" value="1"/>
</dbReference>
<evidence type="ECO:0000256" key="7">
    <source>
        <dbReference type="PROSITE-ProRule" id="PRU00169"/>
    </source>
</evidence>
<dbReference type="SMART" id="SM00387">
    <property type="entry name" value="HATPase_c"/>
    <property type="match status" value="1"/>
</dbReference>
<dbReference type="PANTHER" id="PTHR43711">
    <property type="entry name" value="TWO-COMPONENT HISTIDINE KINASE"/>
    <property type="match status" value="1"/>
</dbReference>
<evidence type="ECO:0000259" key="8">
    <source>
        <dbReference type="PROSITE" id="PS50109"/>
    </source>
</evidence>
<dbReference type="SUPFAM" id="SSF52172">
    <property type="entry name" value="CheY-like"/>
    <property type="match status" value="1"/>
</dbReference>
<dbReference type="SUPFAM" id="SSF55874">
    <property type="entry name" value="ATPase domain of HSP90 chaperone/DNA topoisomerase II/histidine kinase"/>
    <property type="match status" value="1"/>
</dbReference>
<dbReference type="InterPro" id="IPR005467">
    <property type="entry name" value="His_kinase_dom"/>
</dbReference>
<dbReference type="SMART" id="SM00388">
    <property type="entry name" value="HisKA"/>
    <property type="match status" value="1"/>
</dbReference>
<dbReference type="PROSITE" id="PS50110">
    <property type="entry name" value="RESPONSE_REGULATORY"/>
    <property type="match status" value="1"/>
</dbReference>
<dbReference type="PANTHER" id="PTHR43711:SF1">
    <property type="entry name" value="HISTIDINE KINASE 1"/>
    <property type="match status" value="1"/>
</dbReference>
<dbReference type="CDD" id="cd00082">
    <property type="entry name" value="HisKA"/>
    <property type="match status" value="1"/>
</dbReference>
<gene>
    <name evidence="11" type="ORF">SAMN04488067_104133</name>
</gene>
<evidence type="ECO:0000259" key="10">
    <source>
        <dbReference type="PROSITE" id="PS50112"/>
    </source>
</evidence>
<feature type="domain" description="PAS" evidence="10">
    <location>
        <begin position="141"/>
        <end position="187"/>
    </location>
</feature>
<dbReference type="InterPro" id="IPR011006">
    <property type="entry name" value="CheY-like_superfamily"/>
</dbReference>
<dbReference type="InterPro" id="IPR004358">
    <property type="entry name" value="Sig_transdc_His_kin-like_C"/>
</dbReference>
<dbReference type="Pfam" id="PF13426">
    <property type="entry name" value="PAS_9"/>
    <property type="match status" value="1"/>
</dbReference>
<dbReference type="EC" id="2.7.13.3" evidence="2"/>
<keyword evidence="5" id="KW-0418">Kinase</keyword>
<reference evidence="11 12" key="1">
    <citation type="submission" date="2016-10" db="EMBL/GenBank/DDBJ databases">
        <authorList>
            <person name="Varghese N."/>
            <person name="Submissions S."/>
        </authorList>
    </citation>
    <scope>NUCLEOTIDE SEQUENCE [LARGE SCALE GENOMIC DNA]</scope>
    <source>
        <strain evidence="11 12">CGMCC 1.3527</strain>
    </source>
</reference>
<evidence type="ECO:0000313" key="12">
    <source>
        <dbReference type="Proteomes" id="UP000324020"/>
    </source>
</evidence>
<dbReference type="SMART" id="SM00448">
    <property type="entry name" value="REC"/>
    <property type="match status" value="1"/>
</dbReference>
<organism evidence="11 12">
    <name type="scientific">Halorubrum xinjiangense</name>
    <dbReference type="NCBI Taxonomy" id="261291"/>
    <lineage>
        <taxon>Archaea</taxon>
        <taxon>Methanobacteriati</taxon>
        <taxon>Methanobacteriota</taxon>
        <taxon>Stenosarchaea group</taxon>
        <taxon>Halobacteria</taxon>
        <taxon>Halobacteriales</taxon>
        <taxon>Haloferacaceae</taxon>
        <taxon>Halorubrum</taxon>
    </lineage>
</organism>
<dbReference type="CDD" id="cd00156">
    <property type="entry name" value="REC"/>
    <property type="match status" value="1"/>
</dbReference>
<evidence type="ECO:0000256" key="2">
    <source>
        <dbReference type="ARBA" id="ARBA00012438"/>
    </source>
</evidence>
<dbReference type="InterPro" id="IPR003661">
    <property type="entry name" value="HisK_dim/P_dom"/>
</dbReference>
<dbReference type="Pfam" id="PF02518">
    <property type="entry name" value="HATPase_c"/>
    <property type="match status" value="1"/>
</dbReference>
<dbReference type="InterPro" id="IPR003594">
    <property type="entry name" value="HATPase_dom"/>
</dbReference>
<dbReference type="Gene3D" id="3.30.450.20">
    <property type="entry name" value="PAS domain"/>
    <property type="match status" value="1"/>
</dbReference>
<dbReference type="InterPro" id="IPR036097">
    <property type="entry name" value="HisK_dim/P_sf"/>
</dbReference>
<dbReference type="Gene3D" id="3.40.50.2300">
    <property type="match status" value="1"/>
</dbReference>
<dbReference type="PROSITE" id="PS50112">
    <property type="entry name" value="PAS"/>
    <property type="match status" value="1"/>
</dbReference>
<dbReference type="RefSeq" id="WP_149798237.1">
    <property type="nucleotide sequence ID" value="NZ_FNBO01000004.1"/>
</dbReference>
<dbReference type="InterPro" id="IPR036890">
    <property type="entry name" value="HATPase_C_sf"/>
</dbReference>
<dbReference type="GO" id="GO:0000155">
    <property type="term" value="F:phosphorelay sensor kinase activity"/>
    <property type="evidence" value="ECO:0007669"/>
    <property type="project" value="InterPro"/>
</dbReference>
<dbReference type="CDD" id="cd00130">
    <property type="entry name" value="PAS"/>
    <property type="match status" value="1"/>
</dbReference>